<organism evidence="2 3">
    <name type="scientific">Amborella trichopoda</name>
    <dbReference type="NCBI Taxonomy" id="13333"/>
    <lineage>
        <taxon>Eukaryota</taxon>
        <taxon>Viridiplantae</taxon>
        <taxon>Streptophyta</taxon>
        <taxon>Embryophyta</taxon>
        <taxon>Tracheophyta</taxon>
        <taxon>Spermatophyta</taxon>
        <taxon>Magnoliopsida</taxon>
        <taxon>Amborellales</taxon>
        <taxon>Amborellaceae</taxon>
        <taxon>Amborella</taxon>
    </lineage>
</organism>
<protein>
    <submittedName>
        <fullName evidence="2">Uncharacterized protein</fullName>
    </submittedName>
</protein>
<dbReference type="Gramene" id="ERM99479">
    <property type="protein sequence ID" value="ERM99479"/>
    <property type="gene ID" value="AMTR_s00232p00025170"/>
</dbReference>
<dbReference type="EMBL" id="KI395015">
    <property type="protein sequence ID" value="ERM99479.1"/>
    <property type="molecule type" value="Genomic_DNA"/>
</dbReference>
<dbReference type="Proteomes" id="UP000017836">
    <property type="component" value="Unassembled WGS sequence"/>
</dbReference>
<evidence type="ECO:0000313" key="2">
    <source>
        <dbReference type="EMBL" id="ERM99479.1"/>
    </source>
</evidence>
<dbReference type="AlphaFoldDB" id="W1NXR5"/>
<sequence>MTGTPMEFIVKAIDGYLVAEMLLAPNRGKVIKASMCPTTFTSRQRSSLPLSPRPPRPPIPSHDTYIPALTLGASKARPTPVHPLSLLLTEAIIPGVPE</sequence>
<evidence type="ECO:0000313" key="3">
    <source>
        <dbReference type="Proteomes" id="UP000017836"/>
    </source>
</evidence>
<proteinExistence type="predicted"/>
<accession>W1NXR5</accession>
<dbReference type="HOGENOM" id="CLU_2336486_0_0_1"/>
<feature type="region of interest" description="Disordered" evidence="1">
    <location>
        <begin position="40"/>
        <end position="64"/>
    </location>
</feature>
<gene>
    <name evidence="2" type="ORF">AMTR_s00232p00025170</name>
</gene>
<name>W1NXR5_AMBTC</name>
<feature type="compositionally biased region" description="Pro residues" evidence="1">
    <location>
        <begin position="51"/>
        <end position="60"/>
    </location>
</feature>
<reference evidence="3" key="1">
    <citation type="journal article" date="2013" name="Science">
        <title>The Amborella genome and the evolution of flowering plants.</title>
        <authorList>
            <consortium name="Amborella Genome Project"/>
        </authorList>
    </citation>
    <scope>NUCLEOTIDE SEQUENCE [LARGE SCALE GENOMIC DNA]</scope>
</reference>
<keyword evidence="3" id="KW-1185">Reference proteome</keyword>
<evidence type="ECO:0000256" key="1">
    <source>
        <dbReference type="SAM" id="MobiDB-lite"/>
    </source>
</evidence>